<evidence type="ECO:0000313" key="1">
    <source>
        <dbReference type="EMBL" id="KAH6607325.1"/>
    </source>
</evidence>
<protein>
    <submittedName>
        <fullName evidence="1">Uncharacterized protein</fullName>
    </submittedName>
</protein>
<reference evidence="1" key="1">
    <citation type="submission" date="2021-08" db="EMBL/GenBank/DDBJ databases">
        <title>Chromosome-Level Trichoderma cornu-damae using Hi-C Data.</title>
        <authorList>
            <person name="Kim C.S."/>
        </authorList>
    </citation>
    <scope>NUCLEOTIDE SEQUENCE</scope>
    <source>
        <strain evidence="1">KA19-0412C</strain>
    </source>
</reference>
<proteinExistence type="predicted"/>
<comment type="caution">
    <text evidence="1">The sequence shown here is derived from an EMBL/GenBank/DDBJ whole genome shotgun (WGS) entry which is preliminary data.</text>
</comment>
<sequence length="75" mass="8451">MIQRIHFGYWSQHTKEIDSFLSARPISGDFVDNEARYKRDHVSSGLFDATRAAEDDCSASELFGALCISIALRLN</sequence>
<name>A0A9P8QJ54_9HYPO</name>
<keyword evidence="2" id="KW-1185">Reference proteome</keyword>
<dbReference type="Proteomes" id="UP000827724">
    <property type="component" value="Unassembled WGS sequence"/>
</dbReference>
<evidence type="ECO:0000313" key="2">
    <source>
        <dbReference type="Proteomes" id="UP000827724"/>
    </source>
</evidence>
<dbReference type="AlphaFoldDB" id="A0A9P8QJ54"/>
<accession>A0A9P8QJ54</accession>
<gene>
    <name evidence="1" type="ORF">Trco_003638</name>
</gene>
<organism evidence="1 2">
    <name type="scientific">Trichoderma cornu-damae</name>
    <dbReference type="NCBI Taxonomy" id="654480"/>
    <lineage>
        <taxon>Eukaryota</taxon>
        <taxon>Fungi</taxon>
        <taxon>Dikarya</taxon>
        <taxon>Ascomycota</taxon>
        <taxon>Pezizomycotina</taxon>
        <taxon>Sordariomycetes</taxon>
        <taxon>Hypocreomycetidae</taxon>
        <taxon>Hypocreales</taxon>
        <taxon>Hypocreaceae</taxon>
        <taxon>Trichoderma</taxon>
    </lineage>
</organism>
<dbReference type="EMBL" id="JAIWOZ010000003">
    <property type="protein sequence ID" value="KAH6607325.1"/>
    <property type="molecule type" value="Genomic_DNA"/>
</dbReference>